<sequence>MSAHFSTTNPIAPVSPVILPPVSKKTANPDRQQPPALPPLDRCDVWEVPFDRVTMSEAIDRIEQLVERAEPSYVITANLNYVMLHHGQADIPQITAAADLILADGQPIVWRSQLGSESLPERVAGSEMIHQLACRAGQKRWGIYFLGGAPGVAETCAKRLARDYPGMRIAGIESPPFRALSADEQAEQDQRIRDSGAQILLVAFGQPKGERWIHEHYKRLGVPVSIQLGASFDFIAGTAKRAPRIWQKLGAEWTYRMLSDPKRLVPRYGKNALFLLRALVEDWKQTVKRWGMSLDD</sequence>
<dbReference type="GO" id="GO:0047244">
    <property type="term" value="F:N-acetylglucosaminyldiphosphoundecaprenol N-acetyl-beta-D-mannosaminyltransferase activity"/>
    <property type="evidence" value="ECO:0007669"/>
    <property type="project" value="UniProtKB-EC"/>
</dbReference>
<dbReference type="PANTHER" id="PTHR34136">
    <property type="match status" value="1"/>
</dbReference>
<dbReference type="CDD" id="cd06533">
    <property type="entry name" value="Glyco_transf_WecG_TagA"/>
    <property type="match status" value="1"/>
</dbReference>
<dbReference type="Pfam" id="PF03808">
    <property type="entry name" value="Glyco_tran_WecG"/>
    <property type="match status" value="1"/>
</dbReference>
<dbReference type="EC" id="2.4.1.187" evidence="3"/>
<keyword evidence="2 3" id="KW-0808">Transferase</keyword>
<dbReference type="KEGG" id="snep:Enr13x_27370"/>
<dbReference type="RefSeq" id="WP_145386602.1">
    <property type="nucleotide sequence ID" value="NZ_CP037423.1"/>
</dbReference>
<accession>A0A518HPW2</accession>
<dbReference type="OrthoDB" id="9771846at2"/>
<protein>
    <submittedName>
        <fullName evidence="3">N-acetylmannosaminyltransferase</fullName>
        <ecNumber evidence="3">2.4.1.187</ecNumber>
    </submittedName>
</protein>
<keyword evidence="1 3" id="KW-0328">Glycosyltransferase</keyword>
<proteinExistence type="predicted"/>
<keyword evidence="4" id="KW-1185">Reference proteome</keyword>
<evidence type="ECO:0000313" key="3">
    <source>
        <dbReference type="EMBL" id="QDV42886.1"/>
    </source>
</evidence>
<dbReference type="AlphaFoldDB" id="A0A518HPW2"/>
<dbReference type="InterPro" id="IPR004629">
    <property type="entry name" value="WecG_TagA_CpsF"/>
</dbReference>
<evidence type="ECO:0000256" key="1">
    <source>
        <dbReference type="ARBA" id="ARBA00022676"/>
    </source>
</evidence>
<organism evidence="3 4">
    <name type="scientific">Stieleria neptunia</name>
    <dbReference type="NCBI Taxonomy" id="2527979"/>
    <lineage>
        <taxon>Bacteria</taxon>
        <taxon>Pseudomonadati</taxon>
        <taxon>Planctomycetota</taxon>
        <taxon>Planctomycetia</taxon>
        <taxon>Pirellulales</taxon>
        <taxon>Pirellulaceae</taxon>
        <taxon>Stieleria</taxon>
    </lineage>
</organism>
<evidence type="ECO:0000313" key="4">
    <source>
        <dbReference type="Proteomes" id="UP000319004"/>
    </source>
</evidence>
<name>A0A518HPW2_9BACT</name>
<reference evidence="3 4" key="1">
    <citation type="submission" date="2019-03" db="EMBL/GenBank/DDBJ databases">
        <title>Deep-cultivation of Planctomycetes and their phenomic and genomic characterization uncovers novel biology.</title>
        <authorList>
            <person name="Wiegand S."/>
            <person name="Jogler M."/>
            <person name="Boedeker C."/>
            <person name="Pinto D."/>
            <person name="Vollmers J."/>
            <person name="Rivas-Marin E."/>
            <person name="Kohn T."/>
            <person name="Peeters S.H."/>
            <person name="Heuer A."/>
            <person name="Rast P."/>
            <person name="Oberbeckmann S."/>
            <person name="Bunk B."/>
            <person name="Jeske O."/>
            <person name="Meyerdierks A."/>
            <person name="Storesund J.E."/>
            <person name="Kallscheuer N."/>
            <person name="Luecker S."/>
            <person name="Lage O.M."/>
            <person name="Pohl T."/>
            <person name="Merkel B.J."/>
            <person name="Hornburger P."/>
            <person name="Mueller R.-W."/>
            <person name="Bruemmer F."/>
            <person name="Labrenz M."/>
            <person name="Spormann A.M."/>
            <person name="Op den Camp H."/>
            <person name="Overmann J."/>
            <person name="Amann R."/>
            <person name="Jetten M.S.M."/>
            <person name="Mascher T."/>
            <person name="Medema M.H."/>
            <person name="Devos D.P."/>
            <person name="Kaster A.-K."/>
            <person name="Ovreas L."/>
            <person name="Rohde M."/>
            <person name="Galperin M.Y."/>
            <person name="Jogler C."/>
        </authorList>
    </citation>
    <scope>NUCLEOTIDE SEQUENCE [LARGE SCALE GENOMIC DNA]</scope>
    <source>
        <strain evidence="3 4">Enr13</strain>
    </source>
</reference>
<dbReference type="NCBIfam" id="TIGR00696">
    <property type="entry name" value="wecG_tagA_cpsF"/>
    <property type="match status" value="1"/>
</dbReference>
<dbReference type="EMBL" id="CP037423">
    <property type="protein sequence ID" value="QDV42886.1"/>
    <property type="molecule type" value="Genomic_DNA"/>
</dbReference>
<gene>
    <name evidence="3" type="primary">tagA</name>
    <name evidence="3" type="ORF">Enr13x_27370</name>
</gene>
<dbReference type="Proteomes" id="UP000319004">
    <property type="component" value="Chromosome"/>
</dbReference>
<evidence type="ECO:0000256" key="2">
    <source>
        <dbReference type="ARBA" id="ARBA00022679"/>
    </source>
</evidence>
<dbReference type="PANTHER" id="PTHR34136:SF1">
    <property type="entry name" value="UDP-N-ACETYL-D-MANNOSAMINURONIC ACID TRANSFERASE"/>
    <property type="match status" value="1"/>
</dbReference>